<dbReference type="GO" id="GO:0006913">
    <property type="term" value="P:nucleocytoplasmic transport"/>
    <property type="evidence" value="ECO:0007669"/>
    <property type="project" value="UniProtKB-UniRule"/>
</dbReference>
<dbReference type="EMBL" id="KB932202">
    <property type="protein sequence ID" value="KCV71821.1"/>
    <property type="molecule type" value="Genomic_DNA"/>
</dbReference>
<dbReference type="Gene3D" id="3.10.450.50">
    <property type="match status" value="1"/>
</dbReference>
<dbReference type="InterPro" id="IPR002075">
    <property type="entry name" value="NTF2_dom"/>
</dbReference>
<name>A0A058ZD06_FONAL</name>
<protein>
    <recommendedName>
        <fullName evidence="1">NTF2-related export protein</fullName>
    </recommendedName>
</protein>
<dbReference type="GeneID" id="20525964"/>
<dbReference type="GO" id="GO:0005737">
    <property type="term" value="C:cytoplasm"/>
    <property type="evidence" value="ECO:0007669"/>
    <property type="project" value="UniProtKB-SubCell"/>
</dbReference>
<accession>A0A058ZD06</accession>
<dbReference type="eggNOG" id="KOG4353">
    <property type="taxonomic scope" value="Eukaryota"/>
</dbReference>
<gene>
    <name evidence="3" type="ORF">H696_01239</name>
</gene>
<dbReference type="RefSeq" id="XP_009493399.1">
    <property type="nucleotide sequence ID" value="XM_009495124.1"/>
</dbReference>
<keyword evidence="1" id="KW-0813">Transport</keyword>
<dbReference type="GO" id="GO:0051028">
    <property type="term" value="P:mRNA transport"/>
    <property type="evidence" value="ECO:0007669"/>
    <property type="project" value="UniProtKB-UniRule"/>
</dbReference>
<comment type="subcellular location">
    <subcellularLocation>
        <location evidence="1">Cytoplasm</location>
    </subcellularLocation>
    <subcellularLocation>
        <location evidence="1">Nucleus</location>
    </subcellularLocation>
</comment>
<dbReference type="OMA" id="RDEMGYF"/>
<dbReference type="SUPFAM" id="SSF54427">
    <property type="entry name" value="NTF2-like"/>
    <property type="match status" value="1"/>
</dbReference>
<dbReference type="Pfam" id="PF02136">
    <property type="entry name" value="NTF2"/>
    <property type="match status" value="1"/>
</dbReference>
<evidence type="ECO:0000256" key="1">
    <source>
        <dbReference type="RuleBase" id="RU369002"/>
    </source>
</evidence>
<dbReference type="GO" id="GO:0015031">
    <property type="term" value="P:protein transport"/>
    <property type="evidence" value="ECO:0007669"/>
    <property type="project" value="UniProtKB-KW"/>
</dbReference>
<keyword evidence="1" id="KW-0653">Protein transport</keyword>
<keyword evidence="4" id="KW-1185">Reference proteome</keyword>
<dbReference type="PROSITE" id="PS50177">
    <property type="entry name" value="NTF2_DOMAIN"/>
    <property type="match status" value="1"/>
</dbReference>
<evidence type="ECO:0000259" key="2">
    <source>
        <dbReference type="PROSITE" id="PS50177"/>
    </source>
</evidence>
<keyword evidence="1" id="KW-0539">Nucleus</keyword>
<dbReference type="InterPro" id="IPR045875">
    <property type="entry name" value="NTF2"/>
</dbReference>
<sequence length="139" mass="15249">MSDMDKAAQEVKLTSAKVANQLVQVYYDALQNNRPNMMNFYAPTATVTWSGFNYDSVQSFFAEFMSNLPSISVNLSSVDAQAVLSHVIGPSTPSLITILILGTISFGSEPAENFSQTLVIQADPGTTMFRIVRDVFRLV</sequence>
<dbReference type="AlphaFoldDB" id="A0A058ZD06"/>
<dbReference type="GO" id="GO:0005634">
    <property type="term" value="C:nucleus"/>
    <property type="evidence" value="ECO:0007669"/>
    <property type="project" value="UniProtKB-SubCell"/>
</dbReference>
<keyword evidence="1" id="KW-0963">Cytoplasm</keyword>
<evidence type="ECO:0000313" key="3">
    <source>
        <dbReference type="EMBL" id="KCV71821.1"/>
    </source>
</evidence>
<dbReference type="PANTHER" id="PTHR12612">
    <property type="entry name" value="NUCLEAR TRANSPORT FACTOR 2"/>
    <property type="match status" value="1"/>
</dbReference>
<feature type="domain" description="NTF2" evidence="2">
    <location>
        <begin position="18"/>
        <end position="138"/>
    </location>
</feature>
<proteinExistence type="predicted"/>
<dbReference type="InterPro" id="IPR018222">
    <property type="entry name" value="Nuclear_transport_factor_2_euk"/>
</dbReference>
<dbReference type="Proteomes" id="UP000030693">
    <property type="component" value="Unassembled WGS sequence"/>
</dbReference>
<organism evidence="3">
    <name type="scientific">Fonticula alba</name>
    <name type="common">Slime mold</name>
    <dbReference type="NCBI Taxonomy" id="691883"/>
    <lineage>
        <taxon>Eukaryota</taxon>
        <taxon>Rotosphaerida</taxon>
        <taxon>Fonticulaceae</taxon>
        <taxon>Fonticula</taxon>
    </lineage>
</organism>
<comment type="function">
    <text evidence="1">Has a role in nuclear-cytoplasmic transport of proteins and mRNAs.</text>
</comment>
<dbReference type="InterPro" id="IPR032710">
    <property type="entry name" value="NTF2-like_dom_sf"/>
</dbReference>
<reference evidence="3" key="1">
    <citation type="submission" date="2013-04" db="EMBL/GenBank/DDBJ databases">
        <title>The Genome Sequence of Fonticula alba ATCC 38817.</title>
        <authorList>
            <consortium name="The Broad Institute Genomics Platform"/>
            <person name="Russ C."/>
            <person name="Cuomo C."/>
            <person name="Burger G."/>
            <person name="Gray M.W."/>
            <person name="Holland P.W.H."/>
            <person name="King N."/>
            <person name="Lang F.B.F."/>
            <person name="Roger A.J."/>
            <person name="Ruiz-Trillo I."/>
            <person name="Brown M."/>
            <person name="Walker B."/>
            <person name="Young S."/>
            <person name="Zeng Q."/>
            <person name="Gargeya S."/>
            <person name="Fitzgerald M."/>
            <person name="Haas B."/>
            <person name="Abouelleil A."/>
            <person name="Allen A.W."/>
            <person name="Alvarado L."/>
            <person name="Arachchi H.M."/>
            <person name="Berlin A.M."/>
            <person name="Chapman S.B."/>
            <person name="Gainer-Dewar J."/>
            <person name="Goldberg J."/>
            <person name="Griggs A."/>
            <person name="Gujja S."/>
            <person name="Hansen M."/>
            <person name="Howarth C."/>
            <person name="Imamovic A."/>
            <person name="Ireland A."/>
            <person name="Larimer J."/>
            <person name="McCowan C."/>
            <person name="Murphy C."/>
            <person name="Pearson M."/>
            <person name="Poon T.W."/>
            <person name="Priest M."/>
            <person name="Roberts A."/>
            <person name="Saif S."/>
            <person name="Shea T."/>
            <person name="Sisk P."/>
            <person name="Sykes S."/>
            <person name="Wortman J."/>
            <person name="Nusbaum C."/>
            <person name="Birren B."/>
        </authorList>
    </citation>
    <scope>NUCLEOTIDE SEQUENCE [LARGE SCALE GENOMIC DNA]</scope>
    <source>
        <strain evidence="3">ATCC 38817</strain>
    </source>
</reference>
<dbReference type="OrthoDB" id="25408at2759"/>
<evidence type="ECO:0000313" key="4">
    <source>
        <dbReference type="Proteomes" id="UP000030693"/>
    </source>
</evidence>
<dbReference type="STRING" id="691883.A0A058ZD06"/>